<accession>A0A1G2IC28</accession>
<protein>
    <submittedName>
        <fullName evidence="2">Uncharacterized protein</fullName>
    </submittedName>
</protein>
<evidence type="ECO:0000256" key="1">
    <source>
        <dbReference type="SAM" id="Phobius"/>
    </source>
</evidence>
<dbReference type="EMBL" id="MHPA01000031">
    <property type="protein sequence ID" value="OGZ72000.1"/>
    <property type="molecule type" value="Genomic_DNA"/>
</dbReference>
<proteinExistence type="predicted"/>
<sequence length="173" mass="19394">MIRLLATILLLPLPLWIGIRVYRAVVFKIECSGHIKRAADANTTELASQEMKVVVDYLEQHSMTSGYTSVLYRTPDEDVGFWYINLKSSLEELKKVKTGTSQLERSNLLLKLRQTLLDQKEMGESVTTPKGISIFPHNTAFAFFGIFGHGAFALGILLWASPLFKLFKPSGNS</sequence>
<dbReference type="Proteomes" id="UP000176774">
    <property type="component" value="Unassembled WGS sequence"/>
</dbReference>
<keyword evidence="1" id="KW-0812">Transmembrane</keyword>
<evidence type="ECO:0000313" key="2">
    <source>
        <dbReference type="EMBL" id="OGZ72000.1"/>
    </source>
</evidence>
<name>A0A1G2IC28_9BACT</name>
<keyword evidence="1" id="KW-1133">Transmembrane helix</keyword>
<gene>
    <name evidence="2" type="ORF">A2908_00980</name>
</gene>
<organism evidence="2 3">
    <name type="scientific">Candidatus Staskawiczbacteria bacterium RIFCSPLOWO2_01_FULL_38_12b</name>
    <dbReference type="NCBI Taxonomy" id="1802214"/>
    <lineage>
        <taxon>Bacteria</taxon>
        <taxon>Candidatus Staskawicziibacteriota</taxon>
    </lineage>
</organism>
<dbReference type="AlphaFoldDB" id="A0A1G2IC28"/>
<keyword evidence="1" id="KW-0472">Membrane</keyword>
<comment type="caution">
    <text evidence="2">The sequence shown here is derived from an EMBL/GenBank/DDBJ whole genome shotgun (WGS) entry which is preliminary data.</text>
</comment>
<evidence type="ECO:0000313" key="3">
    <source>
        <dbReference type="Proteomes" id="UP000176774"/>
    </source>
</evidence>
<reference evidence="2 3" key="1">
    <citation type="journal article" date="2016" name="Nat. Commun.">
        <title>Thousands of microbial genomes shed light on interconnected biogeochemical processes in an aquifer system.</title>
        <authorList>
            <person name="Anantharaman K."/>
            <person name="Brown C.T."/>
            <person name="Hug L.A."/>
            <person name="Sharon I."/>
            <person name="Castelle C.J."/>
            <person name="Probst A.J."/>
            <person name="Thomas B.C."/>
            <person name="Singh A."/>
            <person name="Wilkins M.J."/>
            <person name="Karaoz U."/>
            <person name="Brodie E.L."/>
            <person name="Williams K.H."/>
            <person name="Hubbard S.S."/>
            <person name="Banfield J.F."/>
        </authorList>
    </citation>
    <scope>NUCLEOTIDE SEQUENCE [LARGE SCALE GENOMIC DNA]</scope>
</reference>
<feature type="transmembrane region" description="Helical" evidence="1">
    <location>
        <begin position="140"/>
        <end position="160"/>
    </location>
</feature>